<dbReference type="Proteomes" id="UP000002064">
    <property type="component" value="Chromosome"/>
</dbReference>
<organism evidence="9 10">
    <name type="scientific">Thermoanaerobacter mathranii subsp. mathranii (strain DSM 11426 / CCUG 53645 / CIP 108742 / A3)</name>
    <dbReference type="NCBI Taxonomy" id="583358"/>
    <lineage>
        <taxon>Bacteria</taxon>
        <taxon>Bacillati</taxon>
        <taxon>Bacillota</taxon>
        <taxon>Clostridia</taxon>
        <taxon>Thermoanaerobacterales</taxon>
        <taxon>Thermoanaerobacteraceae</taxon>
        <taxon>Thermoanaerobacter</taxon>
    </lineage>
</organism>
<comment type="subcellular location">
    <subcellularLocation>
        <location evidence="1">Cell membrane</location>
        <topology evidence="1">Single-pass membrane protein</topology>
    </subcellularLocation>
</comment>
<evidence type="ECO:0000313" key="10">
    <source>
        <dbReference type="Proteomes" id="UP000002064"/>
    </source>
</evidence>
<feature type="domain" description="LiaF transmembrane" evidence="8">
    <location>
        <begin position="92"/>
        <end position="137"/>
    </location>
</feature>
<evidence type="ECO:0000256" key="5">
    <source>
        <dbReference type="ARBA" id="ARBA00023136"/>
    </source>
</evidence>
<evidence type="ECO:0000256" key="6">
    <source>
        <dbReference type="SAM" id="Phobius"/>
    </source>
</evidence>
<dbReference type="EMBL" id="CP002032">
    <property type="protein sequence ID" value="ADH60583.1"/>
    <property type="molecule type" value="Genomic_DNA"/>
</dbReference>
<feature type="domain" description="Phage shock protein PspC N-terminal" evidence="7">
    <location>
        <begin position="4"/>
        <end position="58"/>
    </location>
</feature>
<evidence type="ECO:0000256" key="3">
    <source>
        <dbReference type="ARBA" id="ARBA00022692"/>
    </source>
</evidence>
<dbReference type="PANTHER" id="PTHR33885:SF3">
    <property type="entry name" value="PHAGE SHOCK PROTEIN C"/>
    <property type="match status" value="1"/>
</dbReference>
<keyword evidence="5 6" id="KW-0472">Membrane</keyword>
<dbReference type="InterPro" id="IPR052027">
    <property type="entry name" value="PspC"/>
</dbReference>
<evidence type="ECO:0000259" key="7">
    <source>
        <dbReference type="Pfam" id="PF04024"/>
    </source>
</evidence>
<evidence type="ECO:0000259" key="8">
    <source>
        <dbReference type="Pfam" id="PF22570"/>
    </source>
</evidence>
<keyword evidence="2" id="KW-1003">Cell membrane</keyword>
<evidence type="ECO:0000256" key="2">
    <source>
        <dbReference type="ARBA" id="ARBA00022475"/>
    </source>
</evidence>
<dbReference type="InterPro" id="IPR054331">
    <property type="entry name" value="LiaF_TM"/>
</dbReference>
<feature type="transmembrane region" description="Helical" evidence="6">
    <location>
        <begin position="31"/>
        <end position="56"/>
    </location>
</feature>
<feature type="transmembrane region" description="Helical" evidence="6">
    <location>
        <begin position="115"/>
        <end position="135"/>
    </location>
</feature>
<gene>
    <name evidence="9" type="ordered locus">Tmath_0846</name>
</gene>
<reference evidence="9 10" key="1">
    <citation type="submission" date="2010-05" db="EMBL/GenBank/DDBJ databases">
        <title>Complete sequence of Thermoanaerobacter mathranii subsp. mathranii mathranii str. A3.</title>
        <authorList>
            <consortium name="US DOE Joint Genome Institute"/>
            <person name="Lucas S."/>
            <person name="Copeland A."/>
            <person name="Lapidus A."/>
            <person name="Cheng J.-F."/>
            <person name="Bruce D."/>
            <person name="Goodwin L."/>
            <person name="Pitluck S."/>
            <person name="Held B."/>
            <person name="Detter J.C."/>
            <person name="Han C."/>
            <person name="Tapia R."/>
            <person name="Land M."/>
            <person name="Hauser L."/>
            <person name="Kyrpides N."/>
            <person name="Mikhailova N."/>
            <person name="Zhou J."/>
            <person name="Hemme C."/>
            <person name="Woyke T."/>
        </authorList>
    </citation>
    <scope>NUCLEOTIDE SEQUENCE [LARGE SCALE GENOMIC DNA]</scope>
    <source>
        <strain evidence="9 10">A3</strain>
    </source>
</reference>
<evidence type="ECO:0000256" key="4">
    <source>
        <dbReference type="ARBA" id="ARBA00022989"/>
    </source>
</evidence>
<keyword evidence="4 6" id="KW-1133">Transmembrane helix</keyword>
<dbReference type="Pfam" id="PF04024">
    <property type="entry name" value="PspC"/>
    <property type="match status" value="1"/>
</dbReference>
<keyword evidence="3 6" id="KW-0812">Transmembrane</keyword>
<accession>A0ABN3Z0J4</accession>
<name>A0ABN3Z0J4_THEM3</name>
<dbReference type="RefSeq" id="WP_012994890.1">
    <property type="nucleotide sequence ID" value="NC_014209.1"/>
</dbReference>
<evidence type="ECO:0000256" key="1">
    <source>
        <dbReference type="ARBA" id="ARBA00004162"/>
    </source>
</evidence>
<dbReference type="Pfam" id="PF22570">
    <property type="entry name" value="LiaF-TM"/>
    <property type="match status" value="1"/>
</dbReference>
<dbReference type="InterPro" id="IPR007168">
    <property type="entry name" value="Phageshock_PspC_N"/>
</dbReference>
<keyword evidence="10" id="KW-1185">Reference proteome</keyword>
<protein>
    <submittedName>
        <fullName evidence="9">Phage shock protein C, PspC</fullName>
    </submittedName>
</protein>
<dbReference type="PANTHER" id="PTHR33885">
    <property type="entry name" value="PHAGE SHOCK PROTEIN C"/>
    <property type="match status" value="1"/>
</dbReference>
<sequence length="138" mass="15364">MSGKLYRSRVEKMVGGVCGGIAEYLDIDVTLVRIICLLAIFSGIGLIPYIIAWILIPENPYQLKGKIVEEEPKAEEHQQDSTVEAEDNSNKVNEVLGWALVILGALLLLDRLLPWLSFKIIWPVLLIIIGLGILLKKT</sequence>
<proteinExistence type="predicted"/>
<evidence type="ECO:0000313" key="9">
    <source>
        <dbReference type="EMBL" id="ADH60583.1"/>
    </source>
</evidence>